<accession>A0ACD6ARB1</accession>
<name>A0ACD6ARB1_AVESA</name>
<reference evidence="1" key="1">
    <citation type="submission" date="2025-09" db="UniProtKB">
        <authorList>
            <consortium name="EnsemblPlants"/>
        </authorList>
    </citation>
    <scope>IDENTIFICATION</scope>
</reference>
<proteinExistence type="predicted"/>
<evidence type="ECO:0000313" key="1">
    <source>
        <dbReference type="EnsemblPlants" id="AVESA.00010b.r2.UnG1409340.1.CDS"/>
    </source>
</evidence>
<organism evidence="1 2">
    <name type="scientific">Avena sativa</name>
    <name type="common">Oat</name>
    <dbReference type="NCBI Taxonomy" id="4498"/>
    <lineage>
        <taxon>Eukaryota</taxon>
        <taxon>Viridiplantae</taxon>
        <taxon>Streptophyta</taxon>
        <taxon>Embryophyta</taxon>
        <taxon>Tracheophyta</taxon>
        <taxon>Spermatophyta</taxon>
        <taxon>Magnoliopsida</taxon>
        <taxon>Liliopsida</taxon>
        <taxon>Poales</taxon>
        <taxon>Poaceae</taxon>
        <taxon>BOP clade</taxon>
        <taxon>Pooideae</taxon>
        <taxon>Poodae</taxon>
        <taxon>Poeae</taxon>
        <taxon>Poeae Chloroplast Group 1 (Aveneae type)</taxon>
        <taxon>Aveninae</taxon>
        <taxon>Avena</taxon>
    </lineage>
</organism>
<evidence type="ECO:0000313" key="2">
    <source>
        <dbReference type="Proteomes" id="UP001732700"/>
    </source>
</evidence>
<keyword evidence="2" id="KW-1185">Reference proteome</keyword>
<dbReference type="EnsemblPlants" id="AVESA.00010b.r2.UnG1409340.1">
    <property type="protein sequence ID" value="AVESA.00010b.r2.UnG1409340.1.CDS"/>
    <property type="gene ID" value="AVESA.00010b.r2.UnG1409340"/>
</dbReference>
<protein>
    <submittedName>
        <fullName evidence="1">Uncharacterized protein</fullName>
    </submittedName>
</protein>
<sequence length="675" mass="76270">MEDSAAAPGEGQRFKRVPRQPSSGRNLELDPLLNENLEQWPHLNELVQCYKADFVKDEGKYGRYESVAPPSFQNQIFEGPDTDMETELQLCNARHSKPKESNEDDVPSTSSGRQTYETEPSASSPKKHCTLSPLPAYEPAFDWDNERSLIFGQRVPESPPATHSSGLKITVKVLSLSFQAGLVEPFSGTICLYNRDRREKLSEDFYFHILPTEMLDGHISLDRRGIFSLDAPSPSVCLLIQLDKSATEEGGVTPSVYSRKEPVHLTEKEKQKLQVWSRIMPYREPFAWAMIPLFENNHAAGAGDPASPSSPLAPSMSASSSQDSIVEPVSKLTLDGKLNHYSSGSSVIVEISNLNKVKESYIEDSLQDLKRKVHKPVKGLLKLEVEKLHNERNDVDNISEGGSMTNELHDAGELSNGRHSRNSVDRIHSTQNSSAIVKKDTHQNGQSSNTENVDNFQAFDFRMMARSEPFSQLFHCLYVYPLTVSLSRKRNLFIRVELRKDDPDIRKLPVEAVHPRDQNTTLQKCAHTQISVGTRMSCYHDEVKISLPALLTPQHHLLFTFFHVDLQMKLEAPKPVVVGYAALPLSTHIQLLSDVSLPILRELVPHYLQESGKERMDYLEDGKTVFRLRLRLCSSLFPVNERIRDFFVEYDRHTLHTSPPWGSELLEVSLCCRMA</sequence>
<dbReference type="Proteomes" id="UP001732700">
    <property type="component" value="Unassembled WGS sequence"/>
</dbReference>